<keyword evidence="3" id="KW-1185">Reference proteome</keyword>
<organism evidence="2 3">
    <name type="scientific">Nonomuraea aridisoli</name>
    <dbReference type="NCBI Taxonomy" id="2070368"/>
    <lineage>
        <taxon>Bacteria</taxon>
        <taxon>Bacillati</taxon>
        <taxon>Actinomycetota</taxon>
        <taxon>Actinomycetes</taxon>
        <taxon>Streptosporangiales</taxon>
        <taxon>Streptosporangiaceae</taxon>
        <taxon>Nonomuraea</taxon>
    </lineage>
</organism>
<dbReference type="EMBL" id="POUD01000243">
    <property type="protein sequence ID" value="PZG09545.1"/>
    <property type="molecule type" value="Genomic_DNA"/>
</dbReference>
<dbReference type="OrthoDB" id="12860at2"/>
<protein>
    <submittedName>
        <fullName evidence="2">Glycine cleavage system transcriptional repressor</fullName>
    </submittedName>
</protein>
<dbReference type="PROSITE" id="PS51671">
    <property type="entry name" value="ACT"/>
    <property type="match status" value="2"/>
</dbReference>
<dbReference type="Pfam" id="PF01842">
    <property type="entry name" value="ACT"/>
    <property type="match status" value="1"/>
</dbReference>
<dbReference type="PANTHER" id="PTHR34875">
    <property type="entry name" value="UPF0237 PROTEIN MJ1558"/>
    <property type="match status" value="1"/>
</dbReference>
<evidence type="ECO:0000313" key="3">
    <source>
        <dbReference type="Proteomes" id="UP000249304"/>
    </source>
</evidence>
<reference evidence="2 3" key="1">
    <citation type="submission" date="2018-01" db="EMBL/GenBank/DDBJ databases">
        <title>Draft genome sequence of Nonomuraea sp. KC333.</title>
        <authorList>
            <person name="Sahin N."/>
            <person name="Saygin H."/>
            <person name="Ay H."/>
        </authorList>
    </citation>
    <scope>NUCLEOTIDE SEQUENCE [LARGE SCALE GENOMIC DNA]</scope>
    <source>
        <strain evidence="2 3">KC333</strain>
    </source>
</reference>
<accession>A0A2W2DWT0</accession>
<dbReference type="RefSeq" id="WP_111183720.1">
    <property type="nucleotide sequence ID" value="NZ_POUD01000243.1"/>
</dbReference>
<dbReference type="SUPFAM" id="SSF55021">
    <property type="entry name" value="ACT-like"/>
    <property type="match status" value="2"/>
</dbReference>
<proteinExistence type="predicted"/>
<dbReference type="Gene3D" id="3.30.70.260">
    <property type="match status" value="2"/>
</dbReference>
<sequence length="174" mass="17856">MGLSAVTVLGVDRPGVIAAVTGSLAECGANIQDSTMTLLGGHVAMMLLVSGDLDPAELRKRLGAPDLVVTASAIEARRHFCDDGGGAPEGIGYVLTVHGPDRPGIISAVSAVLADDGGNITGMSTRLTGRLYVLIADVDLPKDVDVAALMRRLAVVGASLDSQITFRPVEPDLL</sequence>
<feature type="domain" description="ACT" evidence="1">
    <location>
        <begin position="5"/>
        <end position="76"/>
    </location>
</feature>
<feature type="domain" description="ACT" evidence="1">
    <location>
        <begin position="94"/>
        <end position="167"/>
    </location>
</feature>
<dbReference type="AlphaFoldDB" id="A0A2W2DWT0"/>
<dbReference type="InterPro" id="IPR002912">
    <property type="entry name" value="ACT_dom"/>
</dbReference>
<evidence type="ECO:0000313" key="2">
    <source>
        <dbReference type="EMBL" id="PZG09545.1"/>
    </source>
</evidence>
<name>A0A2W2DWT0_9ACTN</name>
<evidence type="ECO:0000259" key="1">
    <source>
        <dbReference type="PROSITE" id="PS51671"/>
    </source>
</evidence>
<dbReference type="InterPro" id="IPR045865">
    <property type="entry name" value="ACT-like_dom_sf"/>
</dbReference>
<gene>
    <name evidence="2" type="ORF">C1J01_37470</name>
</gene>
<comment type="caution">
    <text evidence="2">The sequence shown here is derived from an EMBL/GenBank/DDBJ whole genome shotgun (WGS) entry which is preliminary data.</text>
</comment>
<dbReference type="Proteomes" id="UP000249304">
    <property type="component" value="Unassembled WGS sequence"/>
</dbReference>
<dbReference type="Pfam" id="PF13740">
    <property type="entry name" value="ACT_6"/>
    <property type="match status" value="1"/>
</dbReference>
<dbReference type="InterPro" id="IPR050990">
    <property type="entry name" value="UPF0237/GcvR_regulator"/>
</dbReference>
<dbReference type="PANTHER" id="PTHR34875:SF6">
    <property type="entry name" value="UPF0237 PROTEIN MJ1558"/>
    <property type="match status" value="1"/>
</dbReference>